<accession>A0A0F9QJG0</accession>
<name>A0A0F9QJG0_9ZZZZ</name>
<gene>
    <name evidence="1" type="ORF">LCGC14_1087380</name>
</gene>
<protein>
    <submittedName>
        <fullName evidence="1">Uncharacterized protein</fullName>
    </submittedName>
</protein>
<reference evidence="1" key="1">
    <citation type="journal article" date="2015" name="Nature">
        <title>Complex archaea that bridge the gap between prokaryotes and eukaryotes.</title>
        <authorList>
            <person name="Spang A."/>
            <person name="Saw J.H."/>
            <person name="Jorgensen S.L."/>
            <person name="Zaremba-Niedzwiedzka K."/>
            <person name="Martijn J."/>
            <person name="Lind A.E."/>
            <person name="van Eijk R."/>
            <person name="Schleper C."/>
            <person name="Guy L."/>
            <person name="Ettema T.J."/>
        </authorList>
    </citation>
    <scope>NUCLEOTIDE SEQUENCE</scope>
</reference>
<comment type="caution">
    <text evidence="1">The sequence shown here is derived from an EMBL/GenBank/DDBJ whole genome shotgun (WGS) entry which is preliminary data.</text>
</comment>
<evidence type="ECO:0000313" key="1">
    <source>
        <dbReference type="EMBL" id="KKN05443.1"/>
    </source>
</evidence>
<organism evidence="1">
    <name type="scientific">marine sediment metagenome</name>
    <dbReference type="NCBI Taxonomy" id="412755"/>
    <lineage>
        <taxon>unclassified sequences</taxon>
        <taxon>metagenomes</taxon>
        <taxon>ecological metagenomes</taxon>
    </lineage>
</organism>
<sequence length="198" mass="21726">MKKEGKIHQVMAVLNFLLPGLLLHRFTDHGGDATVMDKVYLSTNGNLKKGTMVLPAGNLEAMLTNIQAAGNSVARILAARDSSLTQKNAPTVLSGHILFTQIEFPLLGGDDSPLMFADEPFEEYTRNVPDPTGGTRFSATSVLVPPPVRLRVSMQVADNQWFTAESLRELFETAGMTVRLGTYRKRFGAFEVADWKVS</sequence>
<proteinExistence type="predicted"/>
<dbReference type="EMBL" id="LAZR01004805">
    <property type="protein sequence ID" value="KKN05443.1"/>
    <property type="molecule type" value="Genomic_DNA"/>
</dbReference>
<dbReference type="AlphaFoldDB" id="A0A0F9QJG0"/>